<name>A0A5K7XBS1_9BACT</name>
<dbReference type="PANTHER" id="PTHR30349">
    <property type="entry name" value="PHAGE INTEGRASE-RELATED"/>
    <property type="match status" value="1"/>
</dbReference>
<keyword evidence="2" id="KW-0238">DNA-binding</keyword>
<evidence type="ECO:0000259" key="4">
    <source>
        <dbReference type="PROSITE" id="PS51898"/>
    </source>
</evidence>
<keyword evidence="6" id="KW-1185">Reference proteome</keyword>
<dbReference type="GO" id="GO:0015074">
    <property type="term" value="P:DNA integration"/>
    <property type="evidence" value="ECO:0007669"/>
    <property type="project" value="InterPro"/>
</dbReference>
<evidence type="ECO:0000256" key="2">
    <source>
        <dbReference type="ARBA" id="ARBA00023125"/>
    </source>
</evidence>
<dbReference type="AlphaFoldDB" id="A0A5K7XBS1"/>
<organism evidence="5 6">
    <name type="scientific">Lacipirellula parvula</name>
    <dbReference type="NCBI Taxonomy" id="2650471"/>
    <lineage>
        <taxon>Bacteria</taxon>
        <taxon>Pseudomonadati</taxon>
        <taxon>Planctomycetota</taxon>
        <taxon>Planctomycetia</taxon>
        <taxon>Pirellulales</taxon>
        <taxon>Lacipirellulaceae</taxon>
        <taxon>Lacipirellula</taxon>
    </lineage>
</organism>
<dbReference type="EMBL" id="AP021861">
    <property type="protein sequence ID" value="BBO34264.1"/>
    <property type="molecule type" value="Genomic_DNA"/>
</dbReference>
<dbReference type="CDD" id="cd00397">
    <property type="entry name" value="DNA_BRE_C"/>
    <property type="match status" value="1"/>
</dbReference>
<dbReference type="PANTHER" id="PTHR30349:SF64">
    <property type="entry name" value="PROPHAGE INTEGRASE INTD-RELATED"/>
    <property type="match status" value="1"/>
</dbReference>
<dbReference type="PROSITE" id="PS51898">
    <property type="entry name" value="TYR_RECOMBINASE"/>
    <property type="match status" value="1"/>
</dbReference>
<sequence length="423" mass="47777">MASLEKRGSAYRVVFRYAGIKYARSLETKSEKAAQAALARLEDNLHRLQLGTLQAPDHGDLAGFLLADGRTHSIAFSVAVPSQTPAPTGLTLASLLERFWTNLPEGSLEKSTIAGMKIHQRQLEKHFGKTLFIQSLTLSQLQGYIKERSKDKGLHGRRVKSTTIKKAIVTLRTVWNWGRQHELIEKEFPSRGLKYPKGEEKLPFMTFAEVQKRVLNASVAEAAELWECAFLSTREINELLERVKAFGKQPAVYPMFMFAAHTGARRSEMIRSKLTDIDFVENVITIHERKRSHDKVTTRRVPMSPPLRDAMKSLVSSHPGTGSTFWHQASATRGHRMVAPQPLDADTAHDYFKQTLSDTKWTKLRGWHVFRHSFCSNAAAAGIDQRIINSWVGHQTEEMVQRYRHMLPNHEQAAIALVFSAAS</sequence>
<reference evidence="6" key="1">
    <citation type="submission" date="2019-10" db="EMBL/GenBank/DDBJ databases">
        <title>Lacipirellula parvula gen. nov., sp. nov., representing a lineage of planctomycetes widespread in freshwater anoxic habitats, and description of the family Lacipirellulaceae.</title>
        <authorList>
            <person name="Dedysh S.N."/>
            <person name="Kulichevskaya I.S."/>
            <person name="Beletsky A.V."/>
            <person name="Rakitin A.L."/>
            <person name="Mardanov A.V."/>
            <person name="Ivanova A.A."/>
            <person name="Saltykova V.X."/>
            <person name="Rijpstra W.I.C."/>
            <person name="Sinninghe Damste J.S."/>
            <person name="Ravin N.V."/>
        </authorList>
    </citation>
    <scope>NUCLEOTIDE SEQUENCE [LARGE SCALE GENOMIC DNA]</scope>
    <source>
        <strain evidence="6">PX69</strain>
    </source>
</reference>
<evidence type="ECO:0000256" key="1">
    <source>
        <dbReference type="ARBA" id="ARBA00008857"/>
    </source>
</evidence>
<dbReference type="GO" id="GO:0006310">
    <property type="term" value="P:DNA recombination"/>
    <property type="evidence" value="ECO:0007669"/>
    <property type="project" value="UniProtKB-KW"/>
</dbReference>
<keyword evidence="3" id="KW-0233">DNA recombination</keyword>
<evidence type="ECO:0000313" key="6">
    <source>
        <dbReference type="Proteomes" id="UP000326837"/>
    </source>
</evidence>
<dbReference type="InterPro" id="IPR002104">
    <property type="entry name" value="Integrase_catalytic"/>
</dbReference>
<dbReference type="InterPro" id="IPR050090">
    <property type="entry name" value="Tyrosine_recombinase_XerCD"/>
</dbReference>
<accession>A0A5K7XBS1</accession>
<evidence type="ECO:0000256" key="3">
    <source>
        <dbReference type="ARBA" id="ARBA00023172"/>
    </source>
</evidence>
<dbReference type="InterPro" id="IPR011010">
    <property type="entry name" value="DNA_brk_join_enz"/>
</dbReference>
<evidence type="ECO:0000313" key="5">
    <source>
        <dbReference type="EMBL" id="BBO34264.1"/>
    </source>
</evidence>
<dbReference type="Gene3D" id="1.10.443.10">
    <property type="entry name" value="Intergrase catalytic core"/>
    <property type="match status" value="1"/>
</dbReference>
<gene>
    <name evidence="5" type="ORF">PLANPX_3876</name>
</gene>
<dbReference type="Pfam" id="PF00589">
    <property type="entry name" value="Phage_integrase"/>
    <property type="match status" value="1"/>
</dbReference>
<dbReference type="InterPro" id="IPR010998">
    <property type="entry name" value="Integrase_recombinase_N"/>
</dbReference>
<comment type="similarity">
    <text evidence="1">Belongs to the 'phage' integrase family.</text>
</comment>
<dbReference type="InterPro" id="IPR013762">
    <property type="entry name" value="Integrase-like_cat_sf"/>
</dbReference>
<dbReference type="RefSeq" id="WP_152099874.1">
    <property type="nucleotide sequence ID" value="NZ_AP021861.1"/>
</dbReference>
<dbReference type="SUPFAM" id="SSF56349">
    <property type="entry name" value="DNA breaking-rejoining enzymes"/>
    <property type="match status" value="1"/>
</dbReference>
<protein>
    <recommendedName>
        <fullName evidence="4">Tyr recombinase domain-containing protein</fullName>
    </recommendedName>
</protein>
<dbReference type="Gene3D" id="1.10.150.130">
    <property type="match status" value="1"/>
</dbReference>
<proteinExistence type="inferred from homology"/>
<feature type="domain" description="Tyr recombinase" evidence="4">
    <location>
        <begin position="226"/>
        <end position="416"/>
    </location>
</feature>
<dbReference type="GO" id="GO:0003677">
    <property type="term" value="F:DNA binding"/>
    <property type="evidence" value="ECO:0007669"/>
    <property type="project" value="UniProtKB-KW"/>
</dbReference>
<dbReference type="KEGG" id="lpav:PLANPX_3876"/>
<dbReference type="Proteomes" id="UP000326837">
    <property type="component" value="Chromosome"/>
</dbReference>